<organism evidence="2">
    <name type="scientific">Oryza brachyantha</name>
    <name type="common">malo sina</name>
    <dbReference type="NCBI Taxonomy" id="4533"/>
    <lineage>
        <taxon>Eukaryota</taxon>
        <taxon>Viridiplantae</taxon>
        <taxon>Streptophyta</taxon>
        <taxon>Embryophyta</taxon>
        <taxon>Tracheophyta</taxon>
        <taxon>Spermatophyta</taxon>
        <taxon>Magnoliopsida</taxon>
        <taxon>Liliopsida</taxon>
        <taxon>Poales</taxon>
        <taxon>Poaceae</taxon>
        <taxon>BOP clade</taxon>
        <taxon>Oryzoideae</taxon>
        <taxon>Oryzeae</taxon>
        <taxon>Oryzinae</taxon>
        <taxon>Oryza</taxon>
    </lineage>
</organism>
<evidence type="ECO:0000313" key="3">
    <source>
        <dbReference type="Proteomes" id="UP000006038"/>
    </source>
</evidence>
<protein>
    <submittedName>
        <fullName evidence="2">Uncharacterized protein</fullName>
    </submittedName>
</protein>
<sequence length="58" mass="6511">MEEKLTEEEWKTGAGTGSGRGCAADCGGYGNRYEYLGYGNKYELSRIRIRIGCNRTRI</sequence>
<dbReference type="EnsemblPlants" id="OB11G23260.1">
    <property type="protein sequence ID" value="OB11G23260.1"/>
    <property type="gene ID" value="OB11G23260"/>
</dbReference>
<reference evidence="2" key="2">
    <citation type="submission" date="2013-04" db="UniProtKB">
        <authorList>
            <consortium name="EnsemblPlants"/>
        </authorList>
    </citation>
    <scope>IDENTIFICATION</scope>
</reference>
<feature type="region of interest" description="Disordered" evidence="1">
    <location>
        <begin position="1"/>
        <end position="21"/>
    </location>
</feature>
<dbReference type="AlphaFoldDB" id="J3N940"/>
<reference evidence="2" key="1">
    <citation type="journal article" date="2013" name="Nat. Commun.">
        <title>Whole-genome sequencing of Oryza brachyantha reveals mechanisms underlying Oryza genome evolution.</title>
        <authorList>
            <person name="Chen J."/>
            <person name="Huang Q."/>
            <person name="Gao D."/>
            <person name="Wang J."/>
            <person name="Lang Y."/>
            <person name="Liu T."/>
            <person name="Li B."/>
            <person name="Bai Z."/>
            <person name="Luis Goicoechea J."/>
            <person name="Liang C."/>
            <person name="Chen C."/>
            <person name="Zhang W."/>
            <person name="Sun S."/>
            <person name="Liao Y."/>
            <person name="Zhang X."/>
            <person name="Yang L."/>
            <person name="Song C."/>
            <person name="Wang M."/>
            <person name="Shi J."/>
            <person name="Liu G."/>
            <person name="Liu J."/>
            <person name="Zhou H."/>
            <person name="Zhou W."/>
            <person name="Yu Q."/>
            <person name="An N."/>
            <person name="Chen Y."/>
            <person name="Cai Q."/>
            <person name="Wang B."/>
            <person name="Liu B."/>
            <person name="Min J."/>
            <person name="Huang Y."/>
            <person name="Wu H."/>
            <person name="Li Z."/>
            <person name="Zhang Y."/>
            <person name="Yin Y."/>
            <person name="Song W."/>
            <person name="Jiang J."/>
            <person name="Jackson S.A."/>
            <person name="Wing R.A."/>
            <person name="Wang J."/>
            <person name="Chen M."/>
        </authorList>
    </citation>
    <scope>NUCLEOTIDE SEQUENCE [LARGE SCALE GENOMIC DNA]</scope>
    <source>
        <strain evidence="2">cv. IRGC 101232</strain>
    </source>
</reference>
<name>J3N940_ORYBR</name>
<evidence type="ECO:0000313" key="2">
    <source>
        <dbReference type="EnsemblPlants" id="OB11G23260.1"/>
    </source>
</evidence>
<accession>J3N940</accession>
<feature type="compositionally biased region" description="Basic and acidic residues" evidence="1">
    <location>
        <begin position="1"/>
        <end position="11"/>
    </location>
</feature>
<evidence type="ECO:0000256" key="1">
    <source>
        <dbReference type="SAM" id="MobiDB-lite"/>
    </source>
</evidence>
<proteinExistence type="predicted"/>
<dbReference type="HOGENOM" id="CLU_2982248_0_0_1"/>
<keyword evidence="3" id="KW-1185">Reference proteome</keyword>
<dbReference type="Gramene" id="OB11G23260.1">
    <property type="protein sequence ID" value="OB11G23260.1"/>
    <property type="gene ID" value="OB11G23260"/>
</dbReference>
<dbReference type="Proteomes" id="UP000006038">
    <property type="component" value="Chromosome 11"/>
</dbReference>